<dbReference type="InterPro" id="IPR009057">
    <property type="entry name" value="Homeodomain-like_sf"/>
</dbReference>
<dbReference type="AlphaFoldDB" id="A0A7W4I9C3"/>
<dbReference type="SUPFAM" id="SSF52317">
    <property type="entry name" value="Class I glutamine amidotransferase-like"/>
    <property type="match status" value="1"/>
</dbReference>
<dbReference type="Pfam" id="PF01965">
    <property type="entry name" value="DJ-1_PfpI"/>
    <property type="match status" value="1"/>
</dbReference>
<dbReference type="Gene3D" id="1.10.10.60">
    <property type="entry name" value="Homeodomain-like"/>
    <property type="match status" value="2"/>
</dbReference>
<dbReference type="EMBL" id="JABEQJ010000001">
    <property type="protein sequence ID" value="MBB2158602.1"/>
    <property type="molecule type" value="Genomic_DNA"/>
</dbReference>
<dbReference type="Gene3D" id="3.40.50.880">
    <property type="match status" value="1"/>
</dbReference>
<evidence type="ECO:0000256" key="1">
    <source>
        <dbReference type="ARBA" id="ARBA00023015"/>
    </source>
</evidence>
<dbReference type="InterPro" id="IPR020449">
    <property type="entry name" value="Tscrpt_reg_AraC-type_HTH"/>
</dbReference>
<keyword evidence="1" id="KW-0805">Transcription regulation</keyword>
<dbReference type="SUPFAM" id="SSF46689">
    <property type="entry name" value="Homeodomain-like"/>
    <property type="match status" value="2"/>
</dbReference>
<dbReference type="SMART" id="SM00342">
    <property type="entry name" value="HTH_ARAC"/>
    <property type="match status" value="1"/>
</dbReference>
<protein>
    <submittedName>
        <fullName evidence="5">GlxA family transcriptional regulator</fullName>
    </submittedName>
</protein>
<organism evidence="5 6">
    <name type="scientific">Gluconacetobacter sacchari</name>
    <dbReference type="NCBI Taxonomy" id="92759"/>
    <lineage>
        <taxon>Bacteria</taxon>
        <taxon>Pseudomonadati</taxon>
        <taxon>Pseudomonadota</taxon>
        <taxon>Alphaproteobacteria</taxon>
        <taxon>Acetobacterales</taxon>
        <taxon>Acetobacteraceae</taxon>
        <taxon>Gluconacetobacter</taxon>
    </lineage>
</organism>
<dbReference type="GO" id="GO:0043565">
    <property type="term" value="F:sequence-specific DNA binding"/>
    <property type="evidence" value="ECO:0007669"/>
    <property type="project" value="InterPro"/>
</dbReference>
<dbReference type="PRINTS" id="PR00032">
    <property type="entry name" value="HTHARAC"/>
</dbReference>
<proteinExistence type="predicted"/>
<evidence type="ECO:0000256" key="2">
    <source>
        <dbReference type="ARBA" id="ARBA00023125"/>
    </source>
</evidence>
<dbReference type="PANTHER" id="PTHR43130:SF3">
    <property type="entry name" value="HTH-TYPE TRANSCRIPTIONAL REGULATOR RV1931C"/>
    <property type="match status" value="1"/>
</dbReference>
<feature type="domain" description="HTH araC/xylS-type" evidence="4">
    <location>
        <begin position="220"/>
        <end position="318"/>
    </location>
</feature>
<keyword evidence="2" id="KW-0238">DNA-binding</keyword>
<dbReference type="InterPro" id="IPR018060">
    <property type="entry name" value="HTH_AraC"/>
</dbReference>
<dbReference type="Pfam" id="PF12833">
    <property type="entry name" value="HTH_18"/>
    <property type="match status" value="1"/>
</dbReference>
<dbReference type="RefSeq" id="WP_182995477.1">
    <property type="nucleotide sequence ID" value="NZ_JABEQJ010000001.1"/>
</dbReference>
<dbReference type="InterPro" id="IPR002818">
    <property type="entry name" value="DJ-1/PfpI"/>
</dbReference>
<sequence length="321" mass="35104">MAPRASDLASLRRFGFLTLKSYSLIAVSNAIEALRMANRVTGRDDYSWRVLSLDGAPVAASSALSLHPTGALGDAEGLDVLFVCGGIDVRAATSQELRVVLRRLARQRMVIGALCTGTFVLAEAGLLRGYRCAIHWENLGAIREEFPEIDIVDEMFVIDRDRITCTGGAVPLDMMLRIVAAHVGPARAREIATQFLLDRDRAGSEAQPLAALDPLPPSMGRAVQLMESRIDQKLSVGEIARAAGLSERQLERLFRTYTGATPVAYLAATRLERARRLLRQTGMSVTEIGIACGFMSLAHFSTAFRNRFGYAPRQERQRQAG</sequence>
<evidence type="ECO:0000313" key="5">
    <source>
        <dbReference type="EMBL" id="MBB2158602.1"/>
    </source>
</evidence>
<dbReference type="GO" id="GO:0003700">
    <property type="term" value="F:DNA-binding transcription factor activity"/>
    <property type="evidence" value="ECO:0007669"/>
    <property type="project" value="InterPro"/>
</dbReference>
<reference evidence="5 6" key="1">
    <citation type="submission" date="2020-04" db="EMBL/GenBank/DDBJ databases">
        <title>Description of novel Gluconacetobacter.</title>
        <authorList>
            <person name="Sombolestani A."/>
        </authorList>
    </citation>
    <scope>NUCLEOTIDE SEQUENCE [LARGE SCALE GENOMIC DNA]</scope>
    <source>
        <strain evidence="5 6">LMG 19747</strain>
    </source>
</reference>
<accession>A0A7W4I9C3</accession>
<dbReference type="InterPro" id="IPR052158">
    <property type="entry name" value="INH-QAR"/>
</dbReference>
<evidence type="ECO:0000256" key="3">
    <source>
        <dbReference type="ARBA" id="ARBA00023163"/>
    </source>
</evidence>
<dbReference type="CDD" id="cd03136">
    <property type="entry name" value="GATase1_AraC_ArgR_like"/>
    <property type="match status" value="1"/>
</dbReference>
<dbReference type="Proteomes" id="UP000589085">
    <property type="component" value="Unassembled WGS sequence"/>
</dbReference>
<dbReference type="PANTHER" id="PTHR43130">
    <property type="entry name" value="ARAC-FAMILY TRANSCRIPTIONAL REGULATOR"/>
    <property type="match status" value="1"/>
</dbReference>
<evidence type="ECO:0000259" key="4">
    <source>
        <dbReference type="PROSITE" id="PS01124"/>
    </source>
</evidence>
<dbReference type="PROSITE" id="PS01124">
    <property type="entry name" value="HTH_ARAC_FAMILY_2"/>
    <property type="match status" value="1"/>
</dbReference>
<dbReference type="InterPro" id="IPR029062">
    <property type="entry name" value="Class_I_gatase-like"/>
</dbReference>
<name>A0A7W4I9C3_9PROT</name>
<dbReference type="InterPro" id="IPR018062">
    <property type="entry name" value="HTH_AraC-typ_CS"/>
</dbReference>
<gene>
    <name evidence="5" type="ORF">HLH48_00140</name>
</gene>
<dbReference type="PROSITE" id="PS00041">
    <property type="entry name" value="HTH_ARAC_FAMILY_1"/>
    <property type="match status" value="1"/>
</dbReference>
<evidence type="ECO:0000313" key="6">
    <source>
        <dbReference type="Proteomes" id="UP000589085"/>
    </source>
</evidence>
<keyword evidence="3" id="KW-0804">Transcription</keyword>
<comment type="caution">
    <text evidence="5">The sequence shown here is derived from an EMBL/GenBank/DDBJ whole genome shotgun (WGS) entry which is preliminary data.</text>
</comment>